<dbReference type="PROSITE" id="PS51483">
    <property type="entry name" value="B5"/>
    <property type="match status" value="1"/>
</dbReference>
<dbReference type="CDD" id="cd00769">
    <property type="entry name" value="PheRS_beta_core"/>
    <property type="match status" value="1"/>
</dbReference>
<evidence type="ECO:0000256" key="1">
    <source>
        <dbReference type="ARBA" id="ARBA00004496"/>
    </source>
</evidence>
<dbReference type="Pfam" id="PF03483">
    <property type="entry name" value="B3_4"/>
    <property type="match status" value="1"/>
</dbReference>
<dbReference type="InterPro" id="IPR005146">
    <property type="entry name" value="B3/B4_tRNA-bd"/>
</dbReference>
<dbReference type="GO" id="GO:0004826">
    <property type="term" value="F:phenylalanine-tRNA ligase activity"/>
    <property type="evidence" value="ECO:0007669"/>
    <property type="project" value="UniProtKB-EC"/>
</dbReference>
<evidence type="ECO:0000259" key="18">
    <source>
        <dbReference type="PROSITE" id="PS51447"/>
    </source>
</evidence>
<keyword evidence="11 16" id="KW-0694">RNA-binding</keyword>
<dbReference type="InterPro" id="IPR005147">
    <property type="entry name" value="tRNA_synthase_B5-dom"/>
</dbReference>
<evidence type="ECO:0000256" key="9">
    <source>
        <dbReference type="ARBA" id="ARBA00022840"/>
    </source>
</evidence>
<dbReference type="SUPFAM" id="SSF56037">
    <property type="entry name" value="PheT/TilS domain"/>
    <property type="match status" value="1"/>
</dbReference>
<dbReference type="InterPro" id="IPR005121">
    <property type="entry name" value="Fdx_antiC-bd"/>
</dbReference>
<keyword evidence="13 15" id="KW-0030">Aminoacyl-tRNA synthetase</keyword>
<evidence type="ECO:0000256" key="6">
    <source>
        <dbReference type="ARBA" id="ARBA00022598"/>
    </source>
</evidence>
<feature type="binding site" evidence="15">
    <location>
        <position position="460"/>
    </location>
    <ligand>
        <name>Mg(2+)</name>
        <dbReference type="ChEBI" id="CHEBI:18420"/>
        <note>shared with alpha subunit</note>
    </ligand>
</feature>
<dbReference type="Pfam" id="PF17759">
    <property type="entry name" value="tRNA_synthFbeta"/>
    <property type="match status" value="1"/>
</dbReference>
<evidence type="ECO:0000256" key="8">
    <source>
        <dbReference type="ARBA" id="ARBA00022741"/>
    </source>
</evidence>
<dbReference type="Gene3D" id="2.40.50.140">
    <property type="entry name" value="Nucleic acid-binding proteins"/>
    <property type="match status" value="1"/>
</dbReference>
<evidence type="ECO:0000256" key="13">
    <source>
        <dbReference type="ARBA" id="ARBA00023146"/>
    </source>
</evidence>
<sequence length="788" mass="86248">MQFSYQWLENWVQTGWTPEELGRRLTMAGLELESLEPAAPPFTGVVVGEVLEVWPHPNADRLRLARVALGNPPEVQIVCGAANLAVGQRVPVALPGATLPAGLTIRAAEVRGVPSAGMLCSAQELGLEDRSDGLMILDSSAQLGEDLRAYLQLDDVLLTLGLTPNRADCLSIQGLARELAVLSGAAFKPLNIEIPAPQEEHDRVIQVDAPAACPRYCGQLIQGIRPDARTPDWLREALRRSGLRSIHPVVDVLNYVMLELGQPLHAFDLEKLQGSLQVRMAQAGEQTKLLDGSAVSLDPDMLVIADDAGVQAVAGIMGGQGSAVGADTRSVFIESAYFTPAALAGRARRLGLHTDASHRFERGVDPELPPAALARAVSLITDICGGRPGSMLRVEAVEYIPVRPEILLRRERLNRVLGTEIADERVTAILAGLGMALEVAEGGWRVRPPSARFDVRIEADLIEEVARVYGYDALPVQMPRAVLHVTEAYGRTQRIHDLRRMLEARDYNEVITYSFVSPEWQARLEPSLAPVQVLNPISQDMSVMRTSLWPGLLQTLDYNLKRQQQRVRIFEWGRTFVNSAQPVRLAGLIMGARFPETWAHARQSVDFYDLKADVEAVLQACRLPGALFKPAEHPALNPAQTASVHVNGHTLGLMGTLHPALARQMDLPGAPVLFEFDLDMLLQLGSDRPVYQGWSKFPSLRRDLALLLPRDVLASDIMAAILAADPVLIRDVQVFDRYEGPGVPAGQQSLAFSLLLQSNEKTLDDEMVNEVIKRVLTAVGRICPVSLR</sequence>
<evidence type="ECO:0000256" key="11">
    <source>
        <dbReference type="ARBA" id="ARBA00022884"/>
    </source>
</evidence>
<dbReference type="Gene3D" id="3.50.40.10">
    <property type="entry name" value="Phenylalanyl-trna Synthetase, Chain B, domain 3"/>
    <property type="match status" value="1"/>
</dbReference>
<evidence type="ECO:0000256" key="3">
    <source>
        <dbReference type="ARBA" id="ARBA00011209"/>
    </source>
</evidence>
<dbReference type="Pfam" id="PF03484">
    <property type="entry name" value="B5"/>
    <property type="match status" value="1"/>
</dbReference>
<dbReference type="RefSeq" id="WP_341371359.1">
    <property type="nucleotide sequence ID" value="NZ_JBBPCO010000011.1"/>
</dbReference>
<dbReference type="SUPFAM" id="SSF54991">
    <property type="entry name" value="Anticodon-binding domain of PheRS"/>
    <property type="match status" value="1"/>
</dbReference>
<evidence type="ECO:0000313" key="21">
    <source>
        <dbReference type="Proteomes" id="UP001446205"/>
    </source>
</evidence>
<dbReference type="InterPro" id="IPR033714">
    <property type="entry name" value="tRNA_bind_bactPheRS"/>
</dbReference>
<comment type="catalytic activity">
    <reaction evidence="14 15">
        <text>tRNA(Phe) + L-phenylalanine + ATP = L-phenylalanyl-tRNA(Phe) + AMP + diphosphate + H(+)</text>
        <dbReference type="Rhea" id="RHEA:19413"/>
        <dbReference type="Rhea" id="RHEA-COMP:9668"/>
        <dbReference type="Rhea" id="RHEA-COMP:9699"/>
        <dbReference type="ChEBI" id="CHEBI:15378"/>
        <dbReference type="ChEBI" id="CHEBI:30616"/>
        <dbReference type="ChEBI" id="CHEBI:33019"/>
        <dbReference type="ChEBI" id="CHEBI:58095"/>
        <dbReference type="ChEBI" id="CHEBI:78442"/>
        <dbReference type="ChEBI" id="CHEBI:78531"/>
        <dbReference type="ChEBI" id="CHEBI:456215"/>
        <dbReference type="EC" id="6.1.1.20"/>
    </reaction>
</comment>
<feature type="domain" description="TRNA-binding" evidence="17">
    <location>
        <begin position="39"/>
        <end position="148"/>
    </location>
</feature>
<dbReference type="InterPro" id="IPR036690">
    <property type="entry name" value="Fdx_antiC-bd_sf"/>
</dbReference>
<feature type="binding site" evidence="15">
    <location>
        <position position="464"/>
    </location>
    <ligand>
        <name>Mg(2+)</name>
        <dbReference type="ChEBI" id="CHEBI:18420"/>
        <note>shared with alpha subunit</note>
    </ligand>
</feature>
<keyword evidence="8 15" id="KW-0547">Nucleotide-binding</keyword>
<dbReference type="CDD" id="cd02796">
    <property type="entry name" value="tRNA_bind_bactPheRS"/>
    <property type="match status" value="1"/>
</dbReference>
<dbReference type="EMBL" id="JBBPCO010000011">
    <property type="protein sequence ID" value="MEK8090302.1"/>
    <property type="molecule type" value="Genomic_DNA"/>
</dbReference>
<evidence type="ECO:0000256" key="7">
    <source>
        <dbReference type="ARBA" id="ARBA00022723"/>
    </source>
</evidence>
<dbReference type="SUPFAM" id="SSF50249">
    <property type="entry name" value="Nucleic acid-binding proteins"/>
    <property type="match status" value="1"/>
</dbReference>
<keyword evidence="5 16" id="KW-0820">tRNA-binding</keyword>
<keyword evidence="9 15" id="KW-0067">ATP-binding</keyword>
<evidence type="ECO:0000256" key="10">
    <source>
        <dbReference type="ARBA" id="ARBA00022842"/>
    </source>
</evidence>
<dbReference type="InterPro" id="IPR012340">
    <property type="entry name" value="NA-bd_OB-fold"/>
</dbReference>
<dbReference type="InterPro" id="IPR045060">
    <property type="entry name" value="Phe-tRNA-ligase_IIc_bsu"/>
</dbReference>
<organism evidence="20 21">
    <name type="scientific">Thermithiobacillus plumbiphilus</name>
    <dbReference type="NCBI Taxonomy" id="1729899"/>
    <lineage>
        <taxon>Bacteria</taxon>
        <taxon>Pseudomonadati</taxon>
        <taxon>Pseudomonadota</taxon>
        <taxon>Acidithiobacillia</taxon>
        <taxon>Acidithiobacillales</taxon>
        <taxon>Thermithiobacillaceae</taxon>
        <taxon>Thermithiobacillus</taxon>
    </lineage>
</organism>
<dbReference type="EC" id="6.1.1.20" evidence="15"/>
<evidence type="ECO:0000313" key="20">
    <source>
        <dbReference type="EMBL" id="MEK8090302.1"/>
    </source>
</evidence>
<dbReference type="SMART" id="SM00896">
    <property type="entry name" value="FDX-ACB"/>
    <property type="match status" value="1"/>
</dbReference>
<comment type="subunit">
    <text evidence="3 15">Tetramer of two alpha and two beta subunits.</text>
</comment>
<dbReference type="Gene3D" id="3.30.70.380">
    <property type="entry name" value="Ferrodoxin-fold anticodon-binding domain"/>
    <property type="match status" value="1"/>
</dbReference>
<dbReference type="Pfam" id="PF03147">
    <property type="entry name" value="FDX-ACB"/>
    <property type="match status" value="1"/>
</dbReference>
<gene>
    <name evidence="15 20" type="primary">pheT</name>
    <name evidence="20" type="ORF">WOB96_11075</name>
</gene>
<dbReference type="Proteomes" id="UP001446205">
    <property type="component" value="Unassembled WGS sequence"/>
</dbReference>
<protein>
    <recommendedName>
        <fullName evidence="15">Phenylalanine--tRNA ligase beta subunit</fullName>
        <ecNumber evidence="15">6.1.1.20</ecNumber>
    </recommendedName>
    <alternativeName>
        <fullName evidence="15">Phenylalanyl-tRNA synthetase beta subunit</fullName>
        <shortName evidence="15">PheRS</shortName>
    </alternativeName>
</protein>
<comment type="caution">
    <text evidence="20">The sequence shown here is derived from an EMBL/GenBank/DDBJ whole genome shotgun (WGS) entry which is preliminary data.</text>
</comment>
<dbReference type="HAMAP" id="MF_00283">
    <property type="entry name" value="Phe_tRNA_synth_beta1"/>
    <property type="match status" value="1"/>
</dbReference>
<feature type="binding site" evidence="15">
    <location>
        <position position="454"/>
    </location>
    <ligand>
        <name>Mg(2+)</name>
        <dbReference type="ChEBI" id="CHEBI:18420"/>
        <note>shared with alpha subunit</note>
    </ligand>
</feature>
<dbReference type="SMART" id="SM00873">
    <property type="entry name" value="B3_4"/>
    <property type="match status" value="1"/>
</dbReference>
<dbReference type="NCBIfam" id="NF045760">
    <property type="entry name" value="YtpR"/>
    <property type="match status" value="1"/>
</dbReference>
<accession>A0ABU9D9W5</accession>
<dbReference type="Pfam" id="PF01588">
    <property type="entry name" value="tRNA_bind"/>
    <property type="match status" value="1"/>
</dbReference>
<dbReference type="InterPro" id="IPR041616">
    <property type="entry name" value="PheRS_beta_core"/>
</dbReference>
<keyword evidence="12 15" id="KW-0648">Protein biosynthesis</keyword>
<dbReference type="SUPFAM" id="SSF46955">
    <property type="entry name" value="Putative DNA-binding domain"/>
    <property type="match status" value="1"/>
</dbReference>
<reference evidence="20 21" key="1">
    <citation type="submission" date="2024-04" db="EMBL/GenBank/DDBJ databases">
        <authorList>
            <person name="Abashina T."/>
            <person name="Shaikin A."/>
        </authorList>
    </citation>
    <scope>NUCLEOTIDE SEQUENCE [LARGE SCALE GENOMIC DNA]</scope>
    <source>
        <strain evidence="20 21">AAFK</strain>
    </source>
</reference>
<evidence type="ECO:0000256" key="4">
    <source>
        <dbReference type="ARBA" id="ARBA00022490"/>
    </source>
</evidence>
<keyword evidence="6 15" id="KW-0436">Ligase</keyword>
<proteinExistence type="inferred from homology"/>
<keyword evidence="21" id="KW-1185">Reference proteome</keyword>
<dbReference type="Gene3D" id="3.30.56.10">
    <property type="match status" value="2"/>
</dbReference>
<keyword evidence="4 15" id="KW-0963">Cytoplasm</keyword>
<evidence type="ECO:0000256" key="2">
    <source>
        <dbReference type="ARBA" id="ARBA00008653"/>
    </source>
</evidence>
<evidence type="ECO:0000256" key="5">
    <source>
        <dbReference type="ARBA" id="ARBA00022555"/>
    </source>
</evidence>
<dbReference type="InterPro" id="IPR045864">
    <property type="entry name" value="aa-tRNA-synth_II/BPL/LPL"/>
</dbReference>
<dbReference type="PANTHER" id="PTHR10947">
    <property type="entry name" value="PHENYLALANYL-TRNA SYNTHETASE BETA CHAIN AND LEUCINE-RICH REPEAT-CONTAINING PROTEIN 47"/>
    <property type="match status" value="1"/>
</dbReference>
<evidence type="ECO:0000259" key="17">
    <source>
        <dbReference type="PROSITE" id="PS50886"/>
    </source>
</evidence>
<feature type="domain" description="B5" evidence="19">
    <location>
        <begin position="401"/>
        <end position="476"/>
    </location>
</feature>
<feature type="domain" description="FDX-ACB" evidence="18">
    <location>
        <begin position="695"/>
        <end position="788"/>
    </location>
</feature>
<dbReference type="NCBIfam" id="TIGR00472">
    <property type="entry name" value="pheT_bact"/>
    <property type="match status" value="1"/>
</dbReference>
<dbReference type="SUPFAM" id="SSF55681">
    <property type="entry name" value="Class II aaRS and biotin synthetases"/>
    <property type="match status" value="1"/>
</dbReference>
<evidence type="ECO:0000259" key="19">
    <source>
        <dbReference type="PROSITE" id="PS51483"/>
    </source>
</evidence>
<dbReference type="SMART" id="SM00874">
    <property type="entry name" value="B5"/>
    <property type="match status" value="1"/>
</dbReference>
<dbReference type="PROSITE" id="PS51447">
    <property type="entry name" value="FDX_ACB"/>
    <property type="match status" value="1"/>
</dbReference>
<dbReference type="InterPro" id="IPR020825">
    <property type="entry name" value="Phe-tRNA_synthase-like_B3/B4"/>
</dbReference>
<keyword evidence="7 15" id="KW-0479">Metal-binding</keyword>
<keyword evidence="10 15" id="KW-0460">Magnesium</keyword>
<dbReference type="PANTHER" id="PTHR10947:SF0">
    <property type="entry name" value="PHENYLALANINE--TRNA LIGASE BETA SUBUNIT"/>
    <property type="match status" value="1"/>
</dbReference>
<evidence type="ECO:0000256" key="16">
    <source>
        <dbReference type="PROSITE-ProRule" id="PRU00209"/>
    </source>
</evidence>
<dbReference type="InterPro" id="IPR002547">
    <property type="entry name" value="tRNA-bd_dom"/>
</dbReference>
<evidence type="ECO:0000256" key="12">
    <source>
        <dbReference type="ARBA" id="ARBA00022917"/>
    </source>
</evidence>
<comment type="subcellular location">
    <subcellularLocation>
        <location evidence="1 15">Cytoplasm</location>
    </subcellularLocation>
</comment>
<dbReference type="Gene3D" id="3.30.930.10">
    <property type="entry name" value="Bira Bifunctional Protein, Domain 2"/>
    <property type="match status" value="1"/>
</dbReference>
<name>A0ABU9D9W5_9PROT</name>
<feature type="binding site" evidence="15">
    <location>
        <position position="463"/>
    </location>
    <ligand>
        <name>Mg(2+)</name>
        <dbReference type="ChEBI" id="CHEBI:18420"/>
        <note>shared with alpha subunit</note>
    </ligand>
</feature>
<dbReference type="PROSITE" id="PS50886">
    <property type="entry name" value="TRBD"/>
    <property type="match status" value="1"/>
</dbReference>
<evidence type="ECO:0000256" key="14">
    <source>
        <dbReference type="ARBA" id="ARBA00049255"/>
    </source>
</evidence>
<dbReference type="InterPro" id="IPR004532">
    <property type="entry name" value="Phe-tRNA-ligase_IIc_bsu_bact"/>
</dbReference>
<comment type="similarity">
    <text evidence="2 15">Belongs to the phenylalanyl-tRNA synthetase beta subunit family. Type 1 subfamily.</text>
</comment>
<evidence type="ECO:0000256" key="15">
    <source>
        <dbReference type="HAMAP-Rule" id="MF_00283"/>
    </source>
</evidence>
<comment type="cofactor">
    <cofactor evidence="15">
        <name>Mg(2+)</name>
        <dbReference type="ChEBI" id="CHEBI:18420"/>
    </cofactor>
    <text evidence="15">Binds 2 magnesium ions per tetramer.</text>
</comment>
<dbReference type="InterPro" id="IPR009061">
    <property type="entry name" value="DNA-bd_dom_put_sf"/>
</dbReference>